<sequence>MKKVLSAIVTCNIALASLAVQASDEHAHGTSLGPHVHGVSELAIAIEGKALEIEMHSPAMNLVGFEHKASTQDDIAAIKRATSVLDNSQAIFGFNGGQCHLSSHSIDISGAMSGNDEHDHKADHDHESEHAHKDEHDHDNEHAHHDEHDHDSEHAHKDEHDHEHKHGHEHGNHSEITAHYRYSCDDMSSLSAITVGLFKPFPGIHKIHAVWVTKNQQGANHLTPQDNTIAIK</sequence>
<feature type="region of interest" description="Disordered" evidence="1">
    <location>
        <begin position="105"/>
        <end position="171"/>
    </location>
</feature>
<gene>
    <name evidence="3" type="ORF">EDC56_3417</name>
</gene>
<reference evidence="3 4" key="1">
    <citation type="submission" date="2018-11" db="EMBL/GenBank/DDBJ databases">
        <title>Genomic Encyclopedia of Type Strains, Phase IV (KMG-IV): sequencing the most valuable type-strain genomes for metagenomic binning, comparative biology and taxonomic classification.</title>
        <authorList>
            <person name="Goeker M."/>
        </authorList>
    </citation>
    <scope>NUCLEOTIDE SEQUENCE [LARGE SCALE GENOMIC DNA]</scope>
    <source>
        <strain evidence="3 4">DSM 100316</strain>
    </source>
</reference>
<feature type="compositionally biased region" description="Basic and acidic residues" evidence="1">
    <location>
        <begin position="115"/>
        <end position="171"/>
    </location>
</feature>
<feature type="signal peptide" evidence="2">
    <location>
        <begin position="1"/>
        <end position="22"/>
    </location>
</feature>
<protein>
    <submittedName>
        <fullName evidence="3">Uncharacterized protein DUF2796</fullName>
    </submittedName>
</protein>
<dbReference type="EMBL" id="RKHR01000007">
    <property type="protein sequence ID" value="ROR98681.1"/>
    <property type="molecule type" value="Genomic_DNA"/>
</dbReference>
<evidence type="ECO:0000256" key="1">
    <source>
        <dbReference type="SAM" id="MobiDB-lite"/>
    </source>
</evidence>
<keyword evidence="4" id="KW-1185">Reference proteome</keyword>
<dbReference type="OrthoDB" id="7346546at2"/>
<comment type="caution">
    <text evidence="3">The sequence shown here is derived from an EMBL/GenBank/DDBJ whole genome shotgun (WGS) entry which is preliminary data.</text>
</comment>
<proteinExistence type="predicted"/>
<evidence type="ECO:0000313" key="3">
    <source>
        <dbReference type="EMBL" id="ROR98681.1"/>
    </source>
</evidence>
<evidence type="ECO:0000256" key="2">
    <source>
        <dbReference type="SAM" id="SignalP"/>
    </source>
</evidence>
<feature type="chain" id="PRO_5018143847" evidence="2">
    <location>
        <begin position="23"/>
        <end position="232"/>
    </location>
</feature>
<dbReference type="Pfam" id="PF10986">
    <property type="entry name" value="ZrgA"/>
    <property type="match status" value="1"/>
</dbReference>
<dbReference type="InterPro" id="IPR021253">
    <property type="entry name" value="ZrgA-like"/>
</dbReference>
<evidence type="ECO:0000313" key="4">
    <source>
        <dbReference type="Proteomes" id="UP000275394"/>
    </source>
</evidence>
<dbReference type="AlphaFoldDB" id="A0A3N2DG25"/>
<dbReference type="RefSeq" id="WP_123713745.1">
    <property type="nucleotide sequence ID" value="NZ_RKHR01000007.1"/>
</dbReference>
<accession>A0A3N2DG25</accession>
<name>A0A3N2DG25_9GAMM</name>
<dbReference type="Proteomes" id="UP000275394">
    <property type="component" value="Unassembled WGS sequence"/>
</dbReference>
<keyword evidence="2" id="KW-0732">Signal</keyword>
<organism evidence="3 4">
    <name type="scientific">Sinobacterium caligoides</name>
    <dbReference type="NCBI Taxonomy" id="933926"/>
    <lineage>
        <taxon>Bacteria</taxon>
        <taxon>Pseudomonadati</taxon>
        <taxon>Pseudomonadota</taxon>
        <taxon>Gammaproteobacteria</taxon>
        <taxon>Cellvibrionales</taxon>
        <taxon>Spongiibacteraceae</taxon>
        <taxon>Sinobacterium</taxon>
    </lineage>
</organism>